<gene>
    <name evidence="2" type="ORF">BJG266_LOCUS41039</name>
    <name evidence="3" type="ORF">QVE165_LOCUS57901</name>
</gene>
<reference evidence="3" key="1">
    <citation type="submission" date="2021-02" db="EMBL/GenBank/DDBJ databases">
        <authorList>
            <person name="Nowell W R."/>
        </authorList>
    </citation>
    <scope>NUCLEOTIDE SEQUENCE</scope>
</reference>
<feature type="transmembrane region" description="Helical" evidence="1">
    <location>
        <begin position="36"/>
        <end position="55"/>
    </location>
</feature>
<feature type="transmembrane region" description="Helical" evidence="1">
    <location>
        <begin position="61"/>
        <end position="83"/>
    </location>
</feature>
<feature type="transmembrane region" description="Helical" evidence="1">
    <location>
        <begin position="6"/>
        <end position="24"/>
    </location>
</feature>
<accession>A0A816DIN0</accession>
<dbReference type="EMBL" id="CAJNOM010002499">
    <property type="protein sequence ID" value="CAF1633500.1"/>
    <property type="molecule type" value="Genomic_DNA"/>
</dbReference>
<comment type="caution">
    <text evidence="3">The sequence shown here is derived from an EMBL/GenBank/DDBJ whole genome shotgun (WGS) entry which is preliminary data.</text>
</comment>
<keyword evidence="4" id="KW-1185">Reference proteome</keyword>
<dbReference type="Proteomes" id="UP000663877">
    <property type="component" value="Unassembled WGS sequence"/>
</dbReference>
<dbReference type="EMBL" id="CAJNOI010002182">
    <property type="protein sequence ID" value="CAF1462171.1"/>
    <property type="molecule type" value="Genomic_DNA"/>
</dbReference>
<evidence type="ECO:0000256" key="1">
    <source>
        <dbReference type="SAM" id="Phobius"/>
    </source>
</evidence>
<name>A0A816DIN0_9BILA</name>
<keyword evidence="1" id="KW-0812">Transmembrane</keyword>
<evidence type="ECO:0000313" key="2">
    <source>
        <dbReference type="EMBL" id="CAF1462171.1"/>
    </source>
</evidence>
<evidence type="ECO:0000313" key="4">
    <source>
        <dbReference type="Proteomes" id="UP000663832"/>
    </source>
</evidence>
<organism evidence="3 4">
    <name type="scientific">Adineta steineri</name>
    <dbReference type="NCBI Taxonomy" id="433720"/>
    <lineage>
        <taxon>Eukaryota</taxon>
        <taxon>Metazoa</taxon>
        <taxon>Spiralia</taxon>
        <taxon>Gnathifera</taxon>
        <taxon>Rotifera</taxon>
        <taxon>Eurotatoria</taxon>
        <taxon>Bdelloidea</taxon>
        <taxon>Adinetida</taxon>
        <taxon>Adinetidae</taxon>
        <taxon>Adineta</taxon>
    </lineage>
</organism>
<dbReference type="Proteomes" id="UP000663832">
    <property type="component" value="Unassembled WGS sequence"/>
</dbReference>
<keyword evidence="1" id="KW-1133">Transmembrane helix</keyword>
<evidence type="ECO:0000313" key="3">
    <source>
        <dbReference type="EMBL" id="CAF1633500.1"/>
    </source>
</evidence>
<protein>
    <submittedName>
        <fullName evidence="3">Uncharacterized protein</fullName>
    </submittedName>
</protein>
<dbReference type="AlphaFoldDB" id="A0A816DIN0"/>
<keyword evidence="1" id="KW-0472">Membrane</keyword>
<proteinExistence type="predicted"/>
<sequence length="116" mass="13662">MIVIQWIFVILITLPALLTKDIYFRPTFLCWVPKERLFHVTIYACGAIPTIIYIITKIEIFCSIVIIFLPLFVTVEKLTVILLDRQIQKILKIFFCQTTTQIIPIAANQQYFIRRI</sequence>